<organism evidence="2 3">
    <name type="scientific">Orbilia javanica</name>
    <dbReference type="NCBI Taxonomy" id="47235"/>
    <lineage>
        <taxon>Eukaryota</taxon>
        <taxon>Fungi</taxon>
        <taxon>Dikarya</taxon>
        <taxon>Ascomycota</taxon>
        <taxon>Pezizomycotina</taxon>
        <taxon>Orbiliomycetes</taxon>
        <taxon>Orbiliales</taxon>
        <taxon>Orbiliaceae</taxon>
        <taxon>Orbilia</taxon>
    </lineage>
</organism>
<sequence length="209" mass="23319">MPPKEKRKLVRAPRRQHAGGPPSSPEEAQRRSVHNPSRLPQRTARKRQIRLERLRSGISPGLTALGIEGSEEKGKEEEEELEEGELREEEEEEDEEEKGKGRRKDRDEDKDKEREGKNGGGGAKNKESQSLDDTDPPGGERGGSTQGQPDKKIEKGYDADDEKEATGSSESPDKMEIDKHRESQPADEKETGIGSSAEIRNIFTKGARR</sequence>
<evidence type="ECO:0000313" key="3">
    <source>
        <dbReference type="Proteomes" id="UP001313282"/>
    </source>
</evidence>
<dbReference type="Proteomes" id="UP001313282">
    <property type="component" value="Unassembled WGS sequence"/>
</dbReference>
<feature type="compositionally biased region" description="Acidic residues" evidence="1">
    <location>
        <begin position="77"/>
        <end position="96"/>
    </location>
</feature>
<comment type="caution">
    <text evidence="2">The sequence shown here is derived from an EMBL/GenBank/DDBJ whole genome shotgun (WGS) entry which is preliminary data.</text>
</comment>
<feature type="compositionally biased region" description="Basic and acidic residues" evidence="1">
    <location>
        <begin position="171"/>
        <end position="191"/>
    </location>
</feature>
<evidence type="ECO:0000313" key="2">
    <source>
        <dbReference type="EMBL" id="KAK6350959.1"/>
    </source>
</evidence>
<proteinExistence type="predicted"/>
<feature type="region of interest" description="Disordered" evidence="1">
    <location>
        <begin position="1"/>
        <end position="209"/>
    </location>
</feature>
<keyword evidence="3" id="KW-1185">Reference proteome</keyword>
<reference evidence="2 3" key="1">
    <citation type="submission" date="2019-10" db="EMBL/GenBank/DDBJ databases">
        <authorList>
            <person name="Palmer J.M."/>
        </authorList>
    </citation>
    <scope>NUCLEOTIDE SEQUENCE [LARGE SCALE GENOMIC DNA]</scope>
    <source>
        <strain evidence="2 3">TWF718</strain>
    </source>
</reference>
<gene>
    <name evidence="2" type="ORF">TWF718_004138</name>
</gene>
<evidence type="ECO:0000256" key="1">
    <source>
        <dbReference type="SAM" id="MobiDB-lite"/>
    </source>
</evidence>
<dbReference type="AlphaFoldDB" id="A0AAN8MUK3"/>
<accession>A0AAN8MUK3</accession>
<protein>
    <submittedName>
        <fullName evidence="2">Uncharacterized protein</fullName>
    </submittedName>
</protein>
<feature type="compositionally biased region" description="Basic and acidic residues" evidence="1">
    <location>
        <begin position="149"/>
        <end position="158"/>
    </location>
</feature>
<feature type="compositionally biased region" description="Basic residues" evidence="1">
    <location>
        <begin position="1"/>
        <end position="17"/>
    </location>
</feature>
<feature type="compositionally biased region" description="Basic and acidic residues" evidence="1">
    <location>
        <begin position="104"/>
        <end position="117"/>
    </location>
</feature>
<name>A0AAN8MUK3_9PEZI</name>
<dbReference type="EMBL" id="JAVHNR010000002">
    <property type="protein sequence ID" value="KAK6350959.1"/>
    <property type="molecule type" value="Genomic_DNA"/>
</dbReference>